<evidence type="ECO:0000256" key="7">
    <source>
        <dbReference type="ARBA" id="ARBA00022723"/>
    </source>
</evidence>
<protein>
    <recommendedName>
        <fullName evidence="4">RING-type E3 ubiquitin transferase</fullName>
        <ecNumber evidence="4">2.3.2.27</ecNumber>
    </recommendedName>
</protein>
<dbReference type="EMBL" id="CM026421">
    <property type="protein sequence ID" value="KAG0589535.1"/>
    <property type="molecule type" value="Genomic_DNA"/>
</dbReference>
<dbReference type="AlphaFoldDB" id="A0A8T0J1R0"/>
<comment type="pathway">
    <text evidence="3">Protein modification; protein ubiquitination.</text>
</comment>
<dbReference type="CDD" id="cd16461">
    <property type="entry name" value="RING-H2_EL5-like"/>
    <property type="match status" value="1"/>
</dbReference>
<keyword evidence="6 15" id="KW-0812">Transmembrane</keyword>
<dbReference type="SMART" id="SM00184">
    <property type="entry name" value="RING"/>
    <property type="match status" value="1"/>
</dbReference>
<evidence type="ECO:0000259" key="16">
    <source>
        <dbReference type="PROSITE" id="PS50089"/>
    </source>
</evidence>
<feature type="transmembrane region" description="Helical" evidence="15">
    <location>
        <begin position="42"/>
        <end position="64"/>
    </location>
</feature>
<keyword evidence="11 15" id="KW-1133">Transmembrane helix</keyword>
<feature type="compositionally biased region" description="Low complexity" evidence="14">
    <location>
        <begin position="377"/>
        <end position="386"/>
    </location>
</feature>
<keyword evidence="12 15" id="KW-0472">Membrane</keyword>
<comment type="subcellular location">
    <subcellularLocation>
        <location evidence="2">Membrane</location>
        <topology evidence="2">Single-pass membrane protein</topology>
    </subcellularLocation>
</comment>
<gene>
    <name evidence="17" type="ORF">KC19_1G027400</name>
</gene>
<evidence type="ECO:0000256" key="2">
    <source>
        <dbReference type="ARBA" id="ARBA00004167"/>
    </source>
</evidence>
<feature type="domain" description="RING-type" evidence="16">
    <location>
        <begin position="143"/>
        <end position="185"/>
    </location>
</feature>
<evidence type="ECO:0000256" key="15">
    <source>
        <dbReference type="SAM" id="Phobius"/>
    </source>
</evidence>
<evidence type="ECO:0000256" key="8">
    <source>
        <dbReference type="ARBA" id="ARBA00022771"/>
    </source>
</evidence>
<dbReference type="Gene3D" id="3.30.40.10">
    <property type="entry name" value="Zinc/RING finger domain, C3HC4 (zinc finger)"/>
    <property type="match status" value="1"/>
</dbReference>
<dbReference type="FunFam" id="3.30.40.10:FF:000187">
    <property type="entry name" value="E3 ubiquitin-protein ligase ATL6"/>
    <property type="match status" value="1"/>
</dbReference>
<evidence type="ECO:0000313" key="17">
    <source>
        <dbReference type="EMBL" id="KAG0589535.1"/>
    </source>
</evidence>
<name>A0A8T0J1R0_CERPU</name>
<feature type="region of interest" description="Disordered" evidence="14">
    <location>
        <begin position="347"/>
        <end position="398"/>
    </location>
</feature>
<evidence type="ECO:0000256" key="1">
    <source>
        <dbReference type="ARBA" id="ARBA00000900"/>
    </source>
</evidence>
<evidence type="ECO:0000256" key="9">
    <source>
        <dbReference type="ARBA" id="ARBA00022786"/>
    </source>
</evidence>
<evidence type="ECO:0000256" key="13">
    <source>
        <dbReference type="PROSITE-ProRule" id="PRU00175"/>
    </source>
</evidence>
<evidence type="ECO:0000256" key="3">
    <source>
        <dbReference type="ARBA" id="ARBA00004906"/>
    </source>
</evidence>
<keyword evidence="8 13" id="KW-0863">Zinc-finger</keyword>
<accession>A0A8T0J1R0</accession>
<evidence type="ECO:0000256" key="11">
    <source>
        <dbReference type="ARBA" id="ARBA00022989"/>
    </source>
</evidence>
<dbReference type="PANTHER" id="PTHR46913:SF1">
    <property type="entry name" value="RING-H2 FINGER PROTEIN ATL16"/>
    <property type="match status" value="1"/>
</dbReference>
<evidence type="ECO:0000256" key="4">
    <source>
        <dbReference type="ARBA" id="ARBA00012483"/>
    </source>
</evidence>
<dbReference type="InterPro" id="IPR001841">
    <property type="entry name" value="Znf_RING"/>
</dbReference>
<feature type="region of interest" description="Disordered" evidence="14">
    <location>
        <begin position="214"/>
        <end position="267"/>
    </location>
</feature>
<dbReference type="InterPro" id="IPR044600">
    <property type="entry name" value="ATL1/ATL16-like"/>
</dbReference>
<dbReference type="Proteomes" id="UP000822688">
    <property type="component" value="Chromosome 1"/>
</dbReference>
<keyword evidence="5" id="KW-0808">Transferase</keyword>
<keyword evidence="18" id="KW-1185">Reference proteome</keyword>
<evidence type="ECO:0000313" key="18">
    <source>
        <dbReference type="Proteomes" id="UP000822688"/>
    </source>
</evidence>
<keyword evidence="10" id="KW-0862">Zinc</keyword>
<comment type="catalytic activity">
    <reaction evidence="1">
        <text>S-ubiquitinyl-[E2 ubiquitin-conjugating enzyme]-L-cysteine + [acceptor protein]-L-lysine = [E2 ubiquitin-conjugating enzyme]-L-cysteine + N(6)-ubiquitinyl-[acceptor protein]-L-lysine.</text>
        <dbReference type="EC" id="2.3.2.27"/>
    </reaction>
</comment>
<organism evidence="17 18">
    <name type="scientific">Ceratodon purpureus</name>
    <name type="common">Fire moss</name>
    <name type="synonym">Dicranum purpureum</name>
    <dbReference type="NCBI Taxonomy" id="3225"/>
    <lineage>
        <taxon>Eukaryota</taxon>
        <taxon>Viridiplantae</taxon>
        <taxon>Streptophyta</taxon>
        <taxon>Embryophyta</taxon>
        <taxon>Bryophyta</taxon>
        <taxon>Bryophytina</taxon>
        <taxon>Bryopsida</taxon>
        <taxon>Dicranidae</taxon>
        <taxon>Pseudoditrichales</taxon>
        <taxon>Ditrichaceae</taxon>
        <taxon>Ceratodon</taxon>
    </lineage>
</organism>
<evidence type="ECO:0000256" key="10">
    <source>
        <dbReference type="ARBA" id="ARBA00022833"/>
    </source>
</evidence>
<keyword evidence="9" id="KW-0833">Ubl conjugation pathway</keyword>
<reference evidence="17" key="1">
    <citation type="submission" date="2020-06" db="EMBL/GenBank/DDBJ databases">
        <title>WGS assembly of Ceratodon purpureus strain R40.</title>
        <authorList>
            <person name="Carey S.B."/>
            <person name="Jenkins J."/>
            <person name="Shu S."/>
            <person name="Lovell J.T."/>
            <person name="Sreedasyam A."/>
            <person name="Maumus F."/>
            <person name="Tiley G.P."/>
            <person name="Fernandez-Pozo N."/>
            <person name="Barry K."/>
            <person name="Chen C."/>
            <person name="Wang M."/>
            <person name="Lipzen A."/>
            <person name="Daum C."/>
            <person name="Saski C.A."/>
            <person name="Payton A.C."/>
            <person name="Mcbreen J.C."/>
            <person name="Conrad R.E."/>
            <person name="Kollar L.M."/>
            <person name="Olsson S."/>
            <person name="Huttunen S."/>
            <person name="Landis J.B."/>
            <person name="Wickett N.J."/>
            <person name="Johnson M.G."/>
            <person name="Rensing S.A."/>
            <person name="Grimwood J."/>
            <person name="Schmutz J."/>
            <person name="Mcdaniel S.F."/>
        </authorList>
    </citation>
    <scope>NUCLEOTIDE SEQUENCE</scope>
    <source>
        <strain evidence="17">R40</strain>
    </source>
</reference>
<evidence type="ECO:0000256" key="5">
    <source>
        <dbReference type="ARBA" id="ARBA00022679"/>
    </source>
</evidence>
<dbReference type="GO" id="GO:0061630">
    <property type="term" value="F:ubiquitin protein ligase activity"/>
    <property type="evidence" value="ECO:0007669"/>
    <property type="project" value="UniProtKB-EC"/>
</dbReference>
<dbReference type="SUPFAM" id="SSF57850">
    <property type="entry name" value="RING/U-box"/>
    <property type="match status" value="1"/>
</dbReference>
<evidence type="ECO:0000256" key="14">
    <source>
        <dbReference type="SAM" id="MobiDB-lite"/>
    </source>
</evidence>
<dbReference type="GO" id="GO:0016020">
    <property type="term" value="C:membrane"/>
    <property type="evidence" value="ECO:0007669"/>
    <property type="project" value="UniProtKB-SubCell"/>
</dbReference>
<evidence type="ECO:0000256" key="12">
    <source>
        <dbReference type="ARBA" id="ARBA00023136"/>
    </source>
</evidence>
<dbReference type="PANTHER" id="PTHR46913">
    <property type="entry name" value="RING-H2 FINGER PROTEIN ATL16"/>
    <property type="match status" value="1"/>
</dbReference>
<dbReference type="GO" id="GO:0016567">
    <property type="term" value="P:protein ubiquitination"/>
    <property type="evidence" value="ECO:0007669"/>
    <property type="project" value="InterPro"/>
</dbReference>
<comment type="caution">
    <text evidence="17">The sequence shown here is derived from an EMBL/GenBank/DDBJ whole genome shotgun (WGS) entry which is preliminary data.</text>
</comment>
<dbReference type="EC" id="2.3.2.27" evidence="4"/>
<feature type="compositionally biased region" description="Pro residues" evidence="14">
    <location>
        <begin position="232"/>
        <end position="256"/>
    </location>
</feature>
<keyword evidence="7" id="KW-0479">Metal-binding</keyword>
<dbReference type="InterPro" id="IPR013083">
    <property type="entry name" value="Znf_RING/FYVE/PHD"/>
</dbReference>
<dbReference type="PROSITE" id="PS50089">
    <property type="entry name" value="ZF_RING_2"/>
    <property type="match status" value="1"/>
</dbReference>
<evidence type="ECO:0000256" key="6">
    <source>
        <dbReference type="ARBA" id="ARBA00022692"/>
    </source>
</evidence>
<proteinExistence type="predicted"/>
<sequence>MSTTTKLNPYPGYNTYIPQVNPGRSGNLRSEEDDRYIVTTKIMVLALAVLFAVVFFVVCLHIYAKWIWRTSPARGPVSFSFWPRRRRNRASPGNEIVLDADALDINMVMGLGKSAVEALPKFRYKTADHLKTSTDAGDSHLECPICLGKFEEDEMGRALPKCGHSFHLECIDMWLYSHSTCPLCRAILEPDADESISLNLESPTIQVFHLEPLPTPRRLRGSEPDLNSLPQLLPPQPPPDHQPSPPDGQPSPPEPSPSIDQPDTANKRADSIPANILFWGNHTQHTNVEQSRLSTVVNRNSPPSTQVVIDIDVEPDQQQAVEMLPAASHLLLPRSTNASLHRLLGRSRLPAATSPEDGQEMMRVTPFRPSPSPSPSPSSRSSSTSRLGGHGGVFSEEH</sequence>
<dbReference type="GO" id="GO:0008270">
    <property type="term" value="F:zinc ion binding"/>
    <property type="evidence" value="ECO:0007669"/>
    <property type="project" value="UniProtKB-KW"/>
</dbReference>
<dbReference type="Pfam" id="PF13639">
    <property type="entry name" value="zf-RING_2"/>
    <property type="match status" value="1"/>
</dbReference>